<evidence type="ECO:0000313" key="5">
    <source>
        <dbReference type="Ensembl" id="ENSACAP00000001662.3"/>
    </source>
</evidence>
<evidence type="ECO:0000256" key="3">
    <source>
        <dbReference type="ARBA" id="ARBA00022679"/>
    </source>
</evidence>
<organism evidence="5 6">
    <name type="scientific">Anolis carolinensis</name>
    <name type="common">Green anole</name>
    <name type="synonym">American chameleon</name>
    <dbReference type="NCBI Taxonomy" id="28377"/>
    <lineage>
        <taxon>Eukaryota</taxon>
        <taxon>Metazoa</taxon>
        <taxon>Chordata</taxon>
        <taxon>Craniata</taxon>
        <taxon>Vertebrata</taxon>
        <taxon>Euteleostomi</taxon>
        <taxon>Lepidosauria</taxon>
        <taxon>Squamata</taxon>
        <taxon>Bifurcata</taxon>
        <taxon>Unidentata</taxon>
        <taxon>Episquamata</taxon>
        <taxon>Toxicofera</taxon>
        <taxon>Iguania</taxon>
        <taxon>Dactyloidae</taxon>
        <taxon>Anolis</taxon>
    </lineage>
</organism>
<keyword evidence="6" id="KW-1185">Reference proteome</keyword>
<dbReference type="HOGENOM" id="CLU_068443_4_2_1"/>
<reference evidence="5" key="3">
    <citation type="submission" date="2025-09" db="UniProtKB">
        <authorList>
            <consortium name="Ensembl"/>
        </authorList>
    </citation>
    <scope>IDENTIFICATION</scope>
</reference>
<evidence type="ECO:0000313" key="6">
    <source>
        <dbReference type="Proteomes" id="UP000001646"/>
    </source>
</evidence>
<dbReference type="STRING" id="28377.ENSACAP00000001662"/>
<evidence type="ECO:0000256" key="2">
    <source>
        <dbReference type="ARBA" id="ARBA00022603"/>
    </source>
</evidence>
<sequence length="302" mass="33446">MAICWGCFDCAFPTWKKGLGLDGPCGQLPTLLFYPYHFVTHTPPRFAYLFGFADMNPEDAGEAAAELQGKTVDGWGLLQIAAGTGLTAYVVWAGILMPGFRKVPLKLQVPYVPASIKQVENVMSLLKGRSGKMVDLGSGDGRIVLEAYKQGFRPAIGYELNPWLLRRSGYHAWKAGCYGKVSFLREDLWKVDLSDCKNVTVFLAPSVLFWSANILELLIFPCVETDKRDQNEPSREDGAEAPTARHTLAGLIRHKRGGKRIGFMRKSRLSGETAQQNHMPRQMLCRPASSKNGGYVSLNICL</sequence>
<dbReference type="GO" id="GO:1905706">
    <property type="term" value="P:regulation of mitochondrial ATP synthesis coupled proton transport"/>
    <property type="evidence" value="ECO:0000318"/>
    <property type="project" value="GO_Central"/>
</dbReference>
<dbReference type="GeneTree" id="ENSGT00390000014771"/>
<dbReference type="GO" id="GO:0032259">
    <property type="term" value="P:methylation"/>
    <property type="evidence" value="ECO:0007669"/>
    <property type="project" value="UniProtKB-KW"/>
</dbReference>
<dbReference type="AlphaFoldDB" id="H9G5H5"/>
<dbReference type="PANTHER" id="PTHR13610">
    <property type="entry name" value="METHYLTRANSFERASE DOMAIN-CONTAINING PROTEIN"/>
    <property type="match status" value="1"/>
</dbReference>
<dbReference type="Proteomes" id="UP000001646">
    <property type="component" value="Unplaced"/>
</dbReference>
<keyword evidence="3" id="KW-0808">Transferase</keyword>
<evidence type="ECO:0000256" key="1">
    <source>
        <dbReference type="ARBA" id="ARBA00010633"/>
    </source>
</evidence>
<dbReference type="InterPro" id="IPR026170">
    <property type="entry name" value="FAM173A/B"/>
</dbReference>
<reference evidence="5" key="1">
    <citation type="submission" date="2009-12" db="EMBL/GenBank/DDBJ databases">
        <title>The Genome Sequence of Anolis carolinensis (Green Anole Lizard).</title>
        <authorList>
            <consortium name="The Genome Sequencing Platform"/>
            <person name="Di Palma F."/>
            <person name="Alfoldi J."/>
            <person name="Heiman D."/>
            <person name="Young S."/>
            <person name="Grabherr M."/>
            <person name="Johnson J."/>
            <person name="Lander E.S."/>
            <person name="Lindblad-Toh K."/>
        </authorList>
    </citation>
    <scope>NUCLEOTIDE SEQUENCE [LARGE SCALE GENOMIC DNA]</scope>
    <source>
        <strain evidence="5">JBL SC #1</strain>
    </source>
</reference>
<dbReference type="InterPro" id="IPR029063">
    <property type="entry name" value="SAM-dependent_MTases_sf"/>
</dbReference>
<protein>
    <recommendedName>
        <fullName evidence="7">Adenine nucleotide translocase lysine methyltransferase</fullName>
    </recommendedName>
</protein>
<dbReference type="Ensembl" id="ENSACAT00000001701.3">
    <property type="protein sequence ID" value="ENSACAP00000001662.3"/>
    <property type="gene ID" value="ENSACAG00000001758.3"/>
</dbReference>
<dbReference type="Bgee" id="ENSACAG00000001758">
    <property type="expression patterns" value="Expressed in liver and 11 other cell types or tissues"/>
</dbReference>
<gene>
    <name evidence="5" type="primary">antkmt</name>
</gene>
<keyword evidence="2" id="KW-0489">Methyltransferase</keyword>
<proteinExistence type="inferred from homology"/>
<dbReference type="InParanoid" id="H9G5H5"/>
<evidence type="ECO:0008006" key="7">
    <source>
        <dbReference type="Google" id="ProtNLM"/>
    </source>
</evidence>
<accession>H9G5H5</accession>
<dbReference type="SUPFAM" id="SSF53335">
    <property type="entry name" value="S-adenosyl-L-methionine-dependent methyltransferases"/>
    <property type="match status" value="1"/>
</dbReference>
<name>H9G5H5_ANOCA</name>
<reference evidence="5" key="2">
    <citation type="submission" date="2025-08" db="UniProtKB">
        <authorList>
            <consortium name="Ensembl"/>
        </authorList>
    </citation>
    <scope>IDENTIFICATION</scope>
</reference>
<comment type="similarity">
    <text evidence="1">Belongs to the ANT/ATPSC lysine N-methyltransferase family.</text>
</comment>
<keyword evidence="4" id="KW-0949">S-adenosyl-L-methionine</keyword>
<dbReference type="GO" id="GO:0005739">
    <property type="term" value="C:mitochondrion"/>
    <property type="evidence" value="ECO:0000318"/>
    <property type="project" value="GO_Central"/>
</dbReference>
<dbReference type="Gene3D" id="3.40.50.150">
    <property type="entry name" value="Vaccinia Virus protein VP39"/>
    <property type="match status" value="1"/>
</dbReference>
<evidence type="ECO:0000256" key="4">
    <source>
        <dbReference type="ARBA" id="ARBA00022691"/>
    </source>
</evidence>
<dbReference type="eggNOG" id="KOG4058">
    <property type="taxonomic scope" value="Eukaryota"/>
</dbReference>
<dbReference type="PANTHER" id="PTHR13610:SF5">
    <property type="entry name" value="ADENINE NUCLEOTIDE TRANSLOCASE LYSINE N-METHYLTRANSFERASE"/>
    <property type="match status" value="1"/>
</dbReference>
<dbReference type="GO" id="GO:0016279">
    <property type="term" value="F:protein-lysine N-methyltransferase activity"/>
    <property type="evidence" value="ECO:0000318"/>
    <property type="project" value="GO_Central"/>
</dbReference>